<dbReference type="InterPro" id="IPR052930">
    <property type="entry name" value="TA_antitoxin_MntA"/>
</dbReference>
<dbReference type="InterPro" id="IPR043519">
    <property type="entry name" value="NT_sf"/>
</dbReference>
<proteinExistence type="predicted"/>
<dbReference type="InterPro" id="IPR041633">
    <property type="entry name" value="Polbeta"/>
</dbReference>
<evidence type="ECO:0000313" key="3">
    <source>
        <dbReference type="Proteomes" id="UP000199584"/>
    </source>
</evidence>
<evidence type="ECO:0000313" key="2">
    <source>
        <dbReference type="EMBL" id="SFQ96971.1"/>
    </source>
</evidence>
<dbReference type="AlphaFoldDB" id="A0A1I6CV68"/>
<dbReference type="SUPFAM" id="SSF81301">
    <property type="entry name" value="Nucleotidyltransferase"/>
    <property type="match status" value="1"/>
</dbReference>
<feature type="domain" description="Polymerase beta nucleotidyltransferase" evidence="1">
    <location>
        <begin position="7"/>
        <end position="111"/>
    </location>
</feature>
<sequence>MLKFRLNKLEYICHKNRVALVYLFGSQAQAGAKILAGEKIIIDDPLTDLDVGVVTEGPLPPPSQRYKFYAELYNEMEDIFKPLRLDLVLLEENHSVFQLEAIKGICVYQNSLEKRDDYEMMILRRAADFRPFLEKYLQEVLEEVKYND</sequence>
<protein>
    <recommendedName>
        <fullName evidence="1">Polymerase beta nucleotidyltransferase domain-containing protein</fullName>
    </recommendedName>
</protein>
<dbReference type="OrthoDB" id="1809212at2"/>
<dbReference type="PANTHER" id="PTHR43852:SF4">
    <property type="entry name" value="NUCLEOTIDYLTRANSFERASE"/>
    <property type="match status" value="1"/>
</dbReference>
<dbReference type="Proteomes" id="UP000199584">
    <property type="component" value="Unassembled WGS sequence"/>
</dbReference>
<dbReference type="Gene3D" id="3.30.460.10">
    <property type="entry name" value="Beta Polymerase, domain 2"/>
    <property type="match status" value="1"/>
</dbReference>
<evidence type="ECO:0000259" key="1">
    <source>
        <dbReference type="Pfam" id="PF18765"/>
    </source>
</evidence>
<dbReference type="EMBL" id="FOYM01000002">
    <property type="protein sequence ID" value="SFQ96971.1"/>
    <property type="molecule type" value="Genomic_DNA"/>
</dbReference>
<gene>
    <name evidence="2" type="ORF">SAMN05660706_10294</name>
</gene>
<accession>A0A1I6CV68</accession>
<dbReference type="Pfam" id="PF18765">
    <property type="entry name" value="Polbeta"/>
    <property type="match status" value="1"/>
</dbReference>
<reference evidence="3" key="1">
    <citation type="submission" date="2016-10" db="EMBL/GenBank/DDBJ databases">
        <authorList>
            <person name="Varghese N."/>
            <person name="Submissions S."/>
        </authorList>
    </citation>
    <scope>NUCLEOTIDE SEQUENCE [LARGE SCALE GENOMIC DNA]</scope>
    <source>
        <strain evidence="3">DSM 3669</strain>
    </source>
</reference>
<dbReference type="STRING" id="39060.SAMN05660706_10294"/>
<organism evidence="2 3">
    <name type="scientific">Desulfoscipio geothermicus DSM 3669</name>
    <dbReference type="NCBI Taxonomy" id="1121426"/>
    <lineage>
        <taxon>Bacteria</taxon>
        <taxon>Bacillati</taxon>
        <taxon>Bacillota</taxon>
        <taxon>Clostridia</taxon>
        <taxon>Eubacteriales</taxon>
        <taxon>Desulfallaceae</taxon>
        <taxon>Desulfoscipio</taxon>
    </lineage>
</organism>
<keyword evidence="3" id="KW-1185">Reference proteome</keyword>
<name>A0A1I6CV68_9FIRM</name>
<dbReference type="PANTHER" id="PTHR43852">
    <property type="entry name" value="NUCLEOTIDYLTRANSFERASE"/>
    <property type="match status" value="1"/>
</dbReference>